<keyword evidence="3" id="KW-1185">Reference proteome</keyword>
<dbReference type="EnsemblProtists" id="EOD38935">
    <property type="protein sequence ID" value="EOD38935"/>
    <property type="gene ID" value="EMIHUDRAFT_260616"/>
</dbReference>
<accession>A0A0D3KT50</accession>
<reference evidence="3" key="1">
    <citation type="journal article" date="2013" name="Nature">
        <title>Pan genome of the phytoplankton Emiliania underpins its global distribution.</title>
        <authorList>
            <person name="Read B.A."/>
            <person name="Kegel J."/>
            <person name="Klute M.J."/>
            <person name="Kuo A."/>
            <person name="Lefebvre S.C."/>
            <person name="Maumus F."/>
            <person name="Mayer C."/>
            <person name="Miller J."/>
            <person name="Monier A."/>
            <person name="Salamov A."/>
            <person name="Young J."/>
            <person name="Aguilar M."/>
            <person name="Claverie J.M."/>
            <person name="Frickenhaus S."/>
            <person name="Gonzalez K."/>
            <person name="Herman E.K."/>
            <person name="Lin Y.C."/>
            <person name="Napier J."/>
            <person name="Ogata H."/>
            <person name="Sarno A.F."/>
            <person name="Shmutz J."/>
            <person name="Schroeder D."/>
            <person name="de Vargas C."/>
            <person name="Verret F."/>
            <person name="von Dassow P."/>
            <person name="Valentin K."/>
            <person name="Van de Peer Y."/>
            <person name="Wheeler G."/>
            <person name="Dacks J.B."/>
            <person name="Delwiche C.F."/>
            <person name="Dyhrman S.T."/>
            <person name="Glockner G."/>
            <person name="John U."/>
            <person name="Richards T."/>
            <person name="Worden A.Z."/>
            <person name="Zhang X."/>
            <person name="Grigoriev I.V."/>
            <person name="Allen A.E."/>
            <person name="Bidle K."/>
            <person name="Borodovsky M."/>
            <person name="Bowler C."/>
            <person name="Brownlee C."/>
            <person name="Cock J.M."/>
            <person name="Elias M."/>
            <person name="Gladyshev V.N."/>
            <person name="Groth M."/>
            <person name="Guda C."/>
            <person name="Hadaegh A."/>
            <person name="Iglesias-Rodriguez M.D."/>
            <person name="Jenkins J."/>
            <person name="Jones B.M."/>
            <person name="Lawson T."/>
            <person name="Leese F."/>
            <person name="Lindquist E."/>
            <person name="Lobanov A."/>
            <person name="Lomsadze A."/>
            <person name="Malik S.B."/>
            <person name="Marsh M.E."/>
            <person name="Mackinder L."/>
            <person name="Mock T."/>
            <person name="Mueller-Roeber B."/>
            <person name="Pagarete A."/>
            <person name="Parker M."/>
            <person name="Probert I."/>
            <person name="Quesneville H."/>
            <person name="Raines C."/>
            <person name="Rensing S.A."/>
            <person name="Riano-Pachon D.M."/>
            <person name="Richier S."/>
            <person name="Rokitta S."/>
            <person name="Shiraiwa Y."/>
            <person name="Soanes D.M."/>
            <person name="van der Giezen M."/>
            <person name="Wahlund T.M."/>
            <person name="Williams B."/>
            <person name="Wilson W."/>
            <person name="Wolfe G."/>
            <person name="Wurch L.L."/>
        </authorList>
    </citation>
    <scope>NUCLEOTIDE SEQUENCE</scope>
</reference>
<dbReference type="InterPro" id="IPR015943">
    <property type="entry name" value="WD40/YVTN_repeat-like_dom_sf"/>
</dbReference>
<dbReference type="GeneID" id="17284207"/>
<sequence length="108" mass="11356">MTPGHKGNMTALNASTGAILWQTPTHENPTMGAASCVPDTFNNAAVGADGTVYFGWWGGYVYAVDGKTGTILSSFQTQSGIQGAPAIGDGVVYFSTCEHLYAFKKDTR</sequence>
<organism evidence="2 3">
    <name type="scientific">Emiliania huxleyi (strain CCMP1516)</name>
    <dbReference type="NCBI Taxonomy" id="280463"/>
    <lineage>
        <taxon>Eukaryota</taxon>
        <taxon>Haptista</taxon>
        <taxon>Haptophyta</taxon>
        <taxon>Prymnesiophyceae</taxon>
        <taxon>Isochrysidales</taxon>
        <taxon>Noelaerhabdaceae</taxon>
        <taxon>Emiliania</taxon>
    </lineage>
</organism>
<dbReference type="KEGG" id="ehx:EMIHUDRAFT_260616"/>
<protein>
    <recommendedName>
        <fullName evidence="1">Pyrrolo-quinoline quinone repeat domain-containing protein</fullName>
    </recommendedName>
</protein>
<dbReference type="SUPFAM" id="SSF50998">
    <property type="entry name" value="Quinoprotein alcohol dehydrogenase-like"/>
    <property type="match status" value="1"/>
</dbReference>
<evidence type="ECO:0000313" key="3">
    <source>
        <dbReference type="Proteomes" id="UP000013827"/>
    </source>
</evidence>
<evidence type="ECO:0000259" key="1">
    <source>
        <dbReference type="Pfam" id="PF13360"/>
    </source>
</evidence>
<proteinExistence type="predicted"/>
<reference evidence="2" key="2">
    <citation type="submission" date="2024-10" db="UniProtKB">
        <authorList>
            <consortium name="EnsemblProtists"/>
        </authorList>
    </citation>
    <scope>IDENTIFICATION</scope>
</reference>
<dbReference type="RefSeq" id="XP_005791364.1">
    <property type="nucleotide sequence ID" value="XM_005791307.1"/>
</dbReference>
<dbReference type="SMART" id="SM00564">
    <property type="entry name" value="PQQ"/>
    <property type="match status" value="1"/>
</dbReference>
<dbReference type="InterPro" id="IPR002372">
    <property type="entry name" value="PQQ_rpt_dom"/>
</dbReference>
<dbReference type="InterPro" id="IPR018391">
    <property type="entry name" value="PQQ_b-propeller_rpt"/>
</dbReference>
<dbReference type="PaxDb" id="2903-EOD38935"/>
<dbReference type="AlphaFoldDB" id="A0A0D3KT50"/>
<dbReference type="Gene3D" id="2.130.10.10">
    <property type="entry name" value="YVTN repeat-like/Quinoprotein amine dehydrogenase"/>
    <property type="match status" value="1"/>
</dbReference>
<dbReference type="Pfam" id="PF13360">
    <property type="entry name" value="PQQ_2"/>
    <property type="match status" value="1"/>
</dbReference>
<dbReference type="InterPro" id="IPR011047">
    <property type="entry name" value="Quinoprotein_ADH-like_sf"/>
</dbReference>
<dbReference type="HOGENOM" id="CLU_145088_0_0_1"/>
<dbReference type="Proteomes" id="UP000013827">
    <property type="component" value="Unassembled WGS sequence"/>
</dbReference>
<evidence type="ECO:0000313" key="2">
    <source>
        <dbReference type="EnsemblProtists" id="EOD38935"/>
    </source>
</evidence>
<name>A0A0D3KT50_EMIH1</name>
<feature type="domain" description="Pyrrolo-quinoline quinone repeat" evidence="1">
    <location>
        <begin position="6"/>
        <end position="103"/>
    </location>
</feature>